<dbReference type="STRING" id="1314781.A0A165KUQ6"/>
<evidence type="ECO:0000256" key="2">
    <source>
        <dbReference type="ARBA" id="ARBA00006613"/>
    </source>
</evidence>
<evidence type="ECO:0000256" key="6">
    <source>
        <dbReference type="ARBA" id="ARBA00023136"/>
    </source>
</evidence>
<evidence type="ECO:0000313" key="8">
    <source>
        <dbReference type="Proteomes" id="UP000077266"/>
    </source>
</evidence>
<keyword evidence="6" id="KW-0472">Membrane</keyword>
<organism evidence="7 8">
    <name type="scientific">Exidia glandulosa HHB12029</name>
    <dbReference type="NCBI Taxonomy" id="1314781"/>
    <lineage>
        <taxon>Eukaryota</taxon>
        <taxon>Fungi</taxon>
        <taxon>Dikarya</taxon>
        <taxon>Basidiomycota</taxon>
        <taxon>Agaricomycotina</taxon>
        <taxon>Agaricomycetes</taxon>
        <taxon>Auriculariales</taxon>
        <taxon>Exidiaceae</taxon>
        <taxon>Exidia</taxon>
    </lineage>
</organism>
<dbReference type="Gene3D" id="1.25.10.10">
    <property type="entry name" value="Leucine-rich Repeat Variant"/>
    <property type="match status" value="1"/>
</dbReference>
<evidence type="ECO:0000256" key="3">
    <source>
        <dbReference type="ARBA" id="ARBA00022448"/>
    </source>
</evidence>
<sequence length="185" mass="20717">LTLAQRILAILQRDAYARIPDFAWLLSVLVDLAYVARAPIGAQLRDALVDVCLRVRAVRPYASQLMVRVLADASSFVDDDGDGCGEVLWAAAWIVGEYRVEQKDAHRVIGYLIQPSIKFLPADTIAVFLQSAMKVFGYWMYITCLGIDCLPSHVWFRRGVAFSRIVRAVSPSRSTEANIRISRET</sequence>
<dbReference type="GO" id="GO:0030123">
    <property type="term" value="C:AP-3 adaptor complex"/>
    <property type="evidence" value="ECO:0007669"/>
    <property type="project" value="InterPro"/>
</dbReference>
<keyword evidence="3" id="KW-0813">Transport</keyword>
<dbReference type="PANTHER" id="PTHR22781:SF12">
    <property type="entry name" value="AP-3 COMPLEX SUBUNIT DELTA-1"/>
    <property type="match status" value="1"/>
</dbReference>
<dbReference type="InParanoid" id="A0A165KUQ6"/>
<accession>A0A165KUQ6</accession>
<dbReference type="Proteomes" id="UP000077266">
    <property type="component" value="Unassembled WGS sequence"/>
</dbReference>
<dbReference type="GO" id="GO:0010008">
    <property type="term" value="C:endosome membrane"/>
    <property type="evidence" value="ECO:0007669"/>
    <property type="project" value="TreeGrafter"/>
</dbReference>
<protein>
    <recommendedName>
        <fullName evidence="9">Tubulin-specific chaperone D C-terminal domain-containing protein</fullName>
    </recommendedName>
</protein>
<evidence type="ECO:0000256" key="5">
    <source>
        <dbReference type="ARBA" id="ARBA00022927"/>
    </source>
</evidence>
<dbReference type="GO" id="GO:0006623">
    <property type="term" value="P:protein targeting to vacuole"/>
    <property type="evidence" value="ECO:0007669"/>
    <property type="project" value="TreeGrafter"/>
</dbReference>
<comment type="subcellular location">
    <subcellularLocation>
        <location evidence="1">Endomembrane system</location>
    </subcellularLocation>
</comment>
<feature type="non-terminal residue" evidence="7">
    <location>
        <position position="1"/>
    </location>
</feature>
<dbReference type="OrthoDB" id="10264595at2759"/>
<keyword evidence="4" id="KW-0677">Repeat</keyword>
<dbReference type="InterPro" id="IPR011989">
    <property type="entry name" value="ARM-like"/>
</dbReference>
<dbReference type="AlphaFoldDB" id="A0A165KUQ6"/>
<evidence type="ECO:0000313" key="7">
    <source>
        <dbReference type="EMBL" id="KZV96922.1"/>
    </source>
</evidence>
<evidence type="ECO:0000256" key="4">
    <source>
        <dbReference type="ARBA" id="ARBA00022737"/>
    </source>
</evidence>
<comment type="similarity">
    <text evidence="2">Belongs to the adaptor complexes large subunit family.</text>
</comment>
<evidence type="ECO:0000256" key="1">
    <source>
        <dbReference type="ARBA" id="ARBA00004308"/>
    </source>
</evidence>
<dbReference type="InterPro" id="IPR017105">
    <property type="entry name" value="AP3_complex_dsu"/>
</dbReference>
<reference evidence="7 8" key="1">
    <citation type="journal article" date="2016" name="Mol. Biol. Evol.">
        <title>Comparative Genomics of Early-Diverging Mushroom-Forming Fungi Provides Insights into the Origins of Lignocellulose Decay Capabilities.</title>
        <authorList>
            <person name="Nagy L.G."/>
            <person name="Riley R."/>
            <person name="Tritt A."/>
            <person name="Adam C."/>
            <person name="Daum C."/>
            <person name="Floudas D."/>
            <person name="Sun H."/>
            <person name="Yadav J.S."/>
            <person name="Pangilinan J."/>
            <person name="Larsson K.H."/>
            <person name="Matsuura K."/>
            <person name="Barry K."/>
            <person name="Labutti K."/>
            <person name="Kuo R."/>
            <person name="Ohm R.A."/>
            <person name="Bhattacharya S.S."/>
            <person name="Shirouzu T."/>
            <person name="Yoshinaga Y."/>
            <person name="Martin F.M."/>
            <person name="Grigoriev I.V."/>
            <person name="Hibbett D.S."/>
        </authorList>
    </citation>
    <scope>NUCLEOTIDE SEQUENCE [LARGE SCALE GENOMIC DNA]</scope>
    <source>
        <strain evidence="7 8">HHB12029</strain>
    </source>
</reference>
<dbReference type="PANTHER" id="PTHR22781">
    <property type="entry name" value="DELTA ADAPTIN-RELATED"/>
    <property type="match status" value="1"/>
</dbReference>
<proteinExistence type="inferred from homology"/>
<dbReference type="GO" id="GO:0006896">
    <property type="term" value="P:Golgi to vacuole transport"/>
    <property type="evidence" value="ECO:0007669"/>
    <property type="project" value="TreeGrafter"/>
</dbReference>
<keyword evidence="5" id="KW-0653">Protein transport</keyword>
<name>A0A165KUQ6_EXIGL</name>
<dbReference type="EMBL" id="KV425936">
    <property type="protein sequence ID" value="KZV96922.1"/>
    <property type="molecule type" value="Genomic_DNA"/>
</dbReference>
<evidence type="ECO:0008006" key="9">
    <source>
        <dbReference type="Google" id="ProtNLM"/>
    </source>
</evidence>
<keyword evidence="8" id="KW-1185">Reference proteome</keyword>
<gene>
    <name evidence="7" type="ORF">EXIGLDRAFT_764834</name>
</gene>